<feature type="domain" description="DUF6199" evidence="7">
    <location>
        <begin position="257"/>
        <end position="316"/>
    </location>
</feature>
<feature type="transmembrane region" description="Helical" evidence="5">
    <location>
        <begin position="197"/>
        <end position="215"/>
    </location>
</feature>
<keyword evidence="9" id="KW-1185">Reference proteome</keyword>
<evidence type="ECO:0000313" key="8">
    <source>
        <dbReference type="EMBL" id="SEO24537.1"/>
    </source>
</evidence>
<dbReference type="Pfam" id="PF04893">
    <property type="entry name" value="Yip1"/>
    <property type="match status" value="1"/>
</dbReference>
<dbReference type="InterPro" id="IPR006977">
    <property type="entry name" value="Yip1_dom"/>
</dbReference>
<evidence type="ECO:0000313" key="9">
    <source>
        <dbReference type="Proteomes" id="UP000199126"/>
    </source>
</evidence>
<evidence type="ECO:0000259" key="7">
    <source>
        <dbReference type="Pfam" id="PF19701"/>
    </source>
</evidence>
<dbReference type="EMBL" id="FODV01000001">
    <property type="protein sequence ID" value="SEO24537.1"/>
    <property type="molecule type" value="Genomic_DNA"/>
</dbReference>
<dbReference type="Pfam" id="PF19701">
    <property type="entry name" value="DUF6199"/>
    <property type="match status" value="1"/>
</dbReference>
<feature type="transmembrane region" description="Helical" evidence="5">
    <location>
        <begin position="109"/>
        <end position="131"/>
    </location>
</feature>
<dbReference type="OrthoDB" id="116519at2157"/>
<evidence type="ECO:0000256" key="3">
    <source>
        <dbReference type="ARBA" id="ARBA00022989"/>
    </source>
</evidence>
<organism evidence="8 9">
    <name type="scientific">Halogranum amylolyticum</name>
    <dbReference type="NCBI Taxonomy" id="660520"/>
    <lineage>
        <taxon>Archaea</taxon>
        <taxon>Methanobacteriati</taxon>
        <taxon>Methanobacteriota</taxon>
        <taxon>Stenosarchaea group</taxon>
        <taxon>Halobacteria</taxon>
        <taxon>Halobacteriales</taxon>
        <taxon>Haloferacaceae</taxon>
    </lineage>
</organism>
<feature type="transmembrane region" description="Helical" evidence="5">
    <location>
        <begin position="298"/>
        <end position="321"/>
    </location>
</feature>
<feature type="domain" description="Yip1" evidence="6">
    <location>
        <begin position="32"/>
        <end position="241"/>
    </location>
</feature>
<keyword evidence="4 5" id="KW-0472">Membrane</keyword>
<evidence type="ECO:0000256" key="5">
    <source>
        <dbReference type="SAM" id="Phobius"/>
    </source>
</evidence>
<feature type="transmembrane region" description="Helical" evidence="5">
    <location>
        <begin position="256"/>
        <end position="277"/>
    </location>
</feature>
<evidence type="ECO:0000256" key="1">
    <source>
        <dbReference type="ARBA" id="ARBA00004141"/>
    </source>
</evidence>
<dbReference type="GO" id="GO:0016020">
    <property type="term" value="C:membrane"/>
    <property type="evidence" value="ECO:0007669"/>
    <property type="project" value="UniProtKB-SubCell"/>
</dbReference>
<protein>
    <submittedName>
        <fullName evidence="8">Uncharacterized protein</fullName>
    </submittedName>
</protein>
<feature type="transmembrane region" description="Helical" evidence="5">
    <location>
        <begin position="227"/>
        <end position="244"/>
    </location>
</feature>
<evidence type="ECO:0000256" key="4">
    <source>
        <dbReference type="ARBA" id="ARBA00023136"/>
    </source>
</evidence>
<dbReference type="AlphaFoldDB" id="A0A1H8N4K4"/>
<dbReference type="RefSeq" id="WP_089820689.1">
    <property type="nucleotide sequence ID" value="NZ_FODV01000001.1"/>
</dbReference>
<sequence>MALPRPLARLFTPHRAFDGDSTPLSVAVGIVLLVAAASAVSLSMAATPIAAAVDGTVTVDNPSRPSEFVCEPSTDDAIEWNDETPESCTQPKQLERPLAGYAQSAVSGLAVPAFVSVVSAWLLSTAWLFAFGGDRENGSLATLAGDTSWALVPLLVPAAVRPLLLGRTAERHQYGGTIESVEATARSAAAGAPLDPLFVVSAVALLWSGGILAVILQRRRDATRTEAAVVAAVPVVAVLVASYVQNPSPEPELTAVGSLFLLFGLLYALFPVQLIRFNARFELIGFRGDVEPEDWYVALHRFGGLLAACVGFLITAAPTLLV</sequence>
<keyword evidence="3 5" id="KW-1133">Transmembrane helix</keyword>
<name>A0A1H8N4K4_9EURY</name>
<dbReference type="InterPro" id="IPR045679">
    <property type="entry name" value="DUF6199"/>
</dbReference>
<keyword evidence="2 5" id="KW-0812">Transmembrane</keyword>
<feature type="transmembrane region" description="Helical" evidence="5">
    <location>
        <begin position="143"/>
        <end position="164"/>
    </location>
</feature>
<reference evidence="9" key="1">
    <citation type="submission" date="2016-10" db="EMBL/GenBank/DDBJ databases">
        <authorList>
            <person name="Varghese N."/>
            <person name="Submissions S."/>
        </authorList>
    </citation>
    <scope>NUCLEOTIDE SEQUENCE [LARGE SCALE GENOMIC DNA]</scope>
    <source>
        <strain evidence="9">CGMCC 1.10121</strain>
    </source>
</reference>
<proteinExistence type="predicted"/>
<gene>
    <name evidence="8" type="ORF">SAMN04487948_101306</name>
</gene>
<evidence type="ECO:0000256" key="2">
    <source>
        <dbReference type="ARBA" id="ARBA00022692"/>
    </source>
</evidence>
<dbReference type="Proteomes" id="UP000199126">
    <property type="component" value="Unassembled WGS sequence"/>
</dbReference>
<comment type="subcellular location">
    <subcellularLocation>
        <location evidence="1">Membrane</location>
        <topology evidence="1">Multi-pass membrane protein</topology>
    </subcellularLocation>
</comment>
<accession>A0A1H8N4K4</accession>
<evidence type="ECO:0000259" key="6">
    <source>
        <dbReference type="Pfam" id="PF04893"/>
    </source>
</evidence>